<dbReference type="GO" id="GO:0003677">
    <property type="term" value="F:DNA binding"/>
    <property type="evidence" value="ECO:0007669"/>
    <property type="project" value="InterPro"/>
</dbReference>
<dbReference type="Pfam" id="PF10120">
    <property type="entry name" value="ThiN"/>
    <property type="match status" value="1"/>
</dbReference>
<keyword evidence="3" id="KW-1185">Reference proteome</keyword>
<evidence type="ECO:0000313" key="2">
    <source>
        <dbReference type="EMBL" id="SDR07718.1"/>
    </source>
</evidence>
<organism evidence="2 3">
    <name type="scientific">Natronobacterium texcoconense</name>
    <dbReference type="NCBI Taxonomy" id="1095778"/>
    <lineage>
        <taxon>Archaea</taxon>
        <taxon>Methanobacteriati</taxon>
        <taxon>Methanobacteriota</taxon>
        <taxon>Stenosarchaea group</taxon>
        <taxon>Halobacteria</taxon>
        <taxon>Halobacteriales</taxon>
        <taxon>Natrialbaceae</taxon>
        <taxon>Natronobacterium</taxon>
    </lineage>
</organism>
<dbReference type="AlphaFoldDB" id="A0A1H1G474"/>
<protein>
    <recommendedName>
        <fullName evidence="1">HTH cro/C1-type domain-containing protein</fullName>
    </recommendedName>
</protein>
<dbReference type="InterPro" id="IPR036409">
    <property type="entry name" value="Aldolase_II/adducin_N_sf"/>
</dbReference>
<accession>A0A1H1G474</accession>
<name>A0A1H1G474_NATTX</name>
<evidence type="ECO:0000313" key="3">
    <source>
        <dbReference type="Proteomes" id="UP000198848"/>
    </source>
</evidence>
<dbReference type="InterPro" id="IPR019293">
    <property type="entry name" value="ThiN"/>
</dbReference>
<dbReference type="SUPFAM" id="SSF47413">
    <property type="entry name" value="lambda repressor-like DNA-binding domains"/>
    <property type="match status" value="1"/>
</dbReference>
<dbReference type="RefSeq" id="WP_090381603.1">
    <property type="nucleotide sequence ID" value="NZ_FNLC01000002.1"/>
</dbReference>
<sequence length="328" mass="35477">MSLVLPSELVVDRFLPTVRAMIARRLADRGMTQQEIATELGVTQAAVSKYLSGDGGGDDRFRNHSETVATVDRIADGLASDEMDGYDALAELLALVRSLEDRGPICEIHEEEMPELEGLGCDLCVRGLDPDVRVERDVLANVRTAARTLASIPRMTDYVPNVGTNVGMALPDAENVTDVAAVPGRIYAMGGRIEIPANPEFGASQHVATAVLAANAVDPDVRGAINVATDDRLLERAAELGFEPLEFDADYDDRGRHLRERFADHGGVPPVAYHQGAFGIEPVTYVFGRTAQEAAELLEGLVTAAGIDDVRLEPDEYPIRDPERENSD</sequence>
<feature type="domain" description="HTH cro/C1-type" evidence="1">
    <location>
        <begin position="22"/>
        <end position="53"/>
    </location>
</feature>
<dbReference type="Gene3D" id="1.10.260.40">
    <property type="entry name" value="lambda repressor-like DNA-binding domains"/>
    <property type="match status" value="1"/>
</dbReference>
<dbReference type="STRING" id="1095778.SAMN04489842_2241"/>
<dbReference type="PANTHER" id="PTHR40730">
    <property type="entry name" value="TRANSCRIPTIONAL REGULATOR PROTEIN-LIKE PROTEIN"/>
    <property type="match status" value="1"/>
</dbReference>
<dbReference type="InterPro" id="IPR001387">
    <property type="entry name" value="Cro/C1-type_HTH"/>
</dbReference>
<dbReference type="CDD" id="cd00093">
    <property type="entry name" value="HTH_XRE"/>
    <property type="match status" value="1"/>
</dbReference>
<dbReference type="OrthoDB" id="42697at2157"/>
<proteinExistence type="predicted"/>
<dbReference type="SUPFAM" id="SSF53639">
    <property type="entry name" value="AraD/HMP-PK domain-like"/>
    <property type="match status" value="1"/>
</dbReference>
<dbReference type="Pfam" id="PF01381">
    <property type="entry name" value="HTH_3"/>
    <property type="match status" value="1"/>
</dbReference>
<dbReference type="EMBL" id="FNLC01000002">
    <property type="protein sequence ID" value="SDR07718.1"/>
    <property type="molecule type" value="Genomic_DNA"/>
</dbReference>
<gene>
    <name evidence="2" type="ORF">SAMN04489842_2241</name>
</gene>
<evidence type="ECO:0000259" key="1">
    <source>
        <dbReference type="PROSITE" id="PS50943"/>
    </source>
</evidence>
<reference evidence="3" key="1">
    <citation type="submission" date="2016-10" db="EMBL/GenBank/DDBJ databases">
        <authorList>
            <person name="Varghese N."/>
            <person name="Submissions S."/>
        </authorList>
    </citation>
    <scope>NUCLEOTIDE SEQUENCE [LARGE SCALE GENOMIC DNA]</scope>
    <source>
        <strain evidence="3">DSM 24767</strain>
    </source>
</reference>
<dbReference type="InterPro" id="IPR010982">
    <property type="entry name" value="Lambda_DNA-bd_dom_sf"/>
</dbReference>
<dbReference type="Gene3D" id="3.40.225.10">
    <property type="entry name" value="Class II aldolase/adducin N-terminal domain"/>
    <property type="match status" value="1"/>
</dbReference>
<dbReference type="PROSITE" id="PS50943">
    <property type="entry name" value="HTH_CROC1"/>
    <property type="match status" value="1"/>
</dbReference>
<dbReference type="Proteomes" id="UP000198848">
    <property type="component" value="Unassembled WGS sequence"/>
</dbReference>